<proteinExistence type="predicted"/>
<feature type="transmembrane region" description="Helical" evidence="1">
    <location>
        <begin position="21"/>
        <end position="49"/>
    </location>
</feature>
<evidence type="ECO:0000313" key="3">
    <source>
        <dbReference type="Proteomes" id="UP000694892"/>
    </source>
</evidence>
<keyword evidence="1" id="KW-0472">Membrane</keyword>
<gene>
    <name evidence="2" type="ORF">XELAEV_18017418mg</name>
</gene>
<keyword evidence="1" id="KW-0812">Transmembrane</keyword>
<reference evidence="3" key="1">
    <citation type="journal article" date="2016" name="Nature">
        <title>Genome evolution in the allotetraploid frog Xenopus laevis.</title>
        <authorList>
            <person name="Session A.M."/>
            <person name="Uno Y."/>
            <person name="Kwon T."/>
            <person name="Chapman J.A."/>
            <person name="Toyoda A."/>
            <person name="Takahashi S."/>
            <person name="Fukui A."/>
            <person name="Hikosaka A."/>
            <person name="Suzuki A."/>
            <person name="Kondo M."/>
            <person name="van Heeringen S.J."/>
            <person name="Quigley I."/>
            <person name="Heinz S."/>
            <person name="Ogino H."/>
            <person name="Ochi H."/>
            <person name="Hellsten U."/>
            <person name="Lyons J.B."/>
            <person name="Simakov O."/>
            <person name="Putnam N."/>
            <person name="Stites J."/>
            <person name="Kuroki Y."/>
            <person name="Tanaka T."/>
            <person name="Michiue T."/>
            <person name="Watanabe M."/>
            <person name="Bogdanovic O."/>
            <person name="Lister R."/>
            <person name="Georgiou G."/>
            <person name="Paranjpe S.S."/>
            <person name="van Kruijsbergen I."/>
            <person name="Shu S."/>
            <person name="Carlson J."/>
            <person name="Kinoshita T."/>
            <person name="Ohta Y."/>
            <person name="Mawaribuchi S."/>
            <person name="Jenkins J."/>
            <person name="Grimwood J."/>
            <person name="Schmutz J."/>
            <person name="Mitros T."/>
            <person name="Mozaffari S.V."/>
            <person name="Suzuki Y."/>
            <person name="Haramoto Y."/>
            <person name="Yamamoto T.S."/>
            <person name="Takagi C."/>
            <person name="Heald R."/>
            <person name="Miller K."/>
            <person name="Haudenschild C."/>
            <person name="Kitzman J."/>
            <person name="Nakayama T."/>
            <person name="Izutsu Y."/>
            <person name="Robert J."/>
            <person name="Fortriede J."/>
            <person name="Burns K."/>
            <person name="Lotay V."/>
            <person name="Karimi K."/>
            <person name="Yasuoka Y."/>
            <person name="Dichmann D.S."/>
            <person name="Flajnik M.F."/>
            <person name="Houston D.W."/>
            <person name="Shendure J."/>
            <person name="DuPasquier L."/>
            <person name="Vize P.D."/>
            <person name="Zorn A.M."/>
            <person name="Ito M."/>
            <person name="Marcotte E.M."/>
            <person name="Wallingford J.B."/>
            <person name="Ito Y."/>
            <person name="Asashima M."/>
            <person name="Ueno N."/>
            <person name="Matsuda Y."/>
            <person name="Veenstra G.J."/>
            <person name="Fujiyama A."/>
            <person name="Harland R.M."/>
            <person name="Taira M."/>
            <person name="Rokhsar D.S."/>
        </authorList>
    </citation>
    <scope>NUCLEOTIDE SEQUENCE [LARGE SCALE GENOMIC DNA]</scope>
    <source>
        <strain evidence="3">J</strain>
    </source>
</reference>
<dbReference type="EMBL" id="CM004470">
    <property type="protein sequence ID" value="OCT88791.1"/>
    <property type="molecule type" value="Genomic_DNA"/>
</dbReference>
<evidence type="ECO:0000256" key="1">
    <source>
        <dbReference type="SAM" id="Phobius"/>
    </source>
</evidence>
<sequence>MFNAQTFKSLKSYCKKIDQKNCFLLTSFSIMSISSMAIAFSMLMAPILVDDFSQCISWLPSLHETLLLSHRNKKP</sequence>
<dbReference type="AlphaFoldDB" id="A0A974DDL2"/>
<name>A0A974DDL2_XENLA</name>
<dbReference type="Proteomes" id="UP000694892">
    <property type="component" value="Chromosome 3L"/>
</dbReference>
<protein>
    <submittedName>
        <fullName evidence="2">Uncharacterized protein</fullName>
    </submittedName>
</protein>
<organism evidence="2 3">
    <name type="scientific">Xenopus laevis</name>
    <name type="common">African clawed frog</name>
    <dbReference type="NCBI Taxonomy" id="8355"/>
    <lineage>
        <taxon>Eukaryota</taxon>
        <taxon>Metazoa</taxon>
        <taxon>Chordata</taxon>
        <taxon>Craniata</taxon>
        <taxon>Vertebrata</taxon>
        <taxon>Euteleostomi</taxon>
        <taxon>Amphibia</taxon>
        <taxon>Batrachia</taxon>
        <taxon>Anura</taxon>
        <taxon>Pipoidea</taxon>
        <taxon>Pipidae</taxon>
        <taxon>Xenopodinae</taxon>
        <taxon>Xenopus</taxon>
        <taxon>Xenopus</taxon>
    </lineage>
</organism>
<accession>A0A974DDL2</accession>
<evidence type="ECO:0000313" key="2">
    <source>
        <dbReference type="EMBL" id="OCT88791.1"/>
    </source>
</evidence>
<keyword evidence="1" id="KW-1133">Transmembrane helix</keyword>